<evidence type="ECO:0000259" key="4">
    <source>
        <dbReference type="Pfam" id="PF13439"/>
    </source>
</evidence>
<name>A0A1G9JKC6_9ACTN</name>
<gene>
    <name evidence="5" type="ORF">SAMN05421874_12094</name>
</gene>
<dbReference type="AlphaFoldDB" id="A0A1G9JKC6"/>
<reference evidence="5 6" key="1">
    <citation type="submission" date="2016-10" db="EMBL/GenBank/DDBJ databases">
        <authorList>
            <person name="de Groot N.N."/>
        </authorList>
    </citation>
    <scope>NUCLEOTIDE SEQUENCE [LARGE SCALE GENOMIC DNA]</scope>
    <source>
        <strain evidence="5 6">CGMCC 4.5681</strain>
    </source>
</reference>
<dbReference type="Pfam" id="PF13439">
    <property type="entry name" value="Glyco_transf_4"/>
    <property type="match status" value="1"/>
</dbReference>
<dbReference type="PANTHER" id="PTHR45947">
    <property type="entry name" value="SULFOQUINOVOSYL TRANSFERASE SQD2"/>
    <property type="match status" value="1"/>
</dbReference>
<evidence type="ECO:0000313" key="5">
    <source>
        <dbReference type="EMBL" id="SDL37696.1"/>
    </source>
</evidence>
<evidence type="ECO:0000256" key="1">
    <source>
        <dbReference type="ARBA" id="ARBA00022676"/>
    </source>
</evidence>
<dbReference type="GO" id="GO:0016758">
    <property type="term" value="F:hexosyltransferase activity"/>
    <property type="evidence" value="ECO:0007669"/>
    <property type="project" value="TreeGrafter"/>
</dbReference>
<keyword evidence="6" id="KW-1185">Reference proteome</keyword>
<organism evidence="5 6">
    <name type="scientific">Nonomuraea maritima</name>
    <dbReference type="NCBI Taxonomy" id="683260"/>
    <lineage>
        <taxon>Bacteria</taxon>
        <taxon>Bacillati</taxon>
        <taxon>Actinomycetota</taxon>
        <taxon>Actinomycetes</taxon>
        <taxon>Streptosporangiales</taxon>
        <taxon>Streptosporangiaceae</taxon>
        <taxon>Nonomuraea</taxon>
    </lineage>
</organism>
<dbReference type="Pfam" id="PF13692">
    <property type="entry name" value="Glyco_trans_1_4"/>
    <property type="match status" value="1"/>
</dbReference>
<dbReference type="OrthoDB" id="193659at2"/>
<accession>A0A1G9JKC6</accession>
<protein>
    <submittedName>
        <fullName evidence="5">Glycosyltransferase involved in cell wall bisynthesis</fullName>
    </submittedName>
</protein>
<dbReference type="SUPFAM" id="SSF53756">
    <property type="entry name" value="UDP-Glycosyltransferase/glycogen phosphorylase"/>
    <property type="match status" value="1"/>
</dbReference>
<dbReference type="Proteomes" id="UP000198683">
    <property type="component" value="Unassembled WGS sequence"/>
</dbReference>
<dbReference type="STRING" id="683260.SAMN05421874_12094"/>
<feature type="region of interest" description="Disordered" evidence="3">
    <location>
        <begin position="384"/>
        <end position="409"/>
    </location>
</feature>
<dbReference type="PANTHER" id="PTHR45947:SF3">
    <property type="entry name" value="SULFOQUINOVOSYL TRANSFERASE SQD2"/>
    <property type="match status" value="1"/>
</dbReference>
<dbReference type="Gene3D" id="3.40.50.2000">
    <property type="entry name" value="Glycogen Phosphorylase B"/>
    <property type="match status" value="2"/>
</dbReference>
<dbReference type="InterPro" id="IPR028098">
    <property type="entry name" value="Glyco_trans_4-like_N"/>
</dbReference>
<keyword evidence="1" id="KW-0328">Glycosyltransferase</keyword>
<evidence type="ECO:0000256" key="3">
    <source>
        <dbReference type="SAM" id="MobiDB-lite"/>
    </source>
</evidence>
<evidence type="ECO:0000256" key="2">
    <source>
        <dbReference type="ARBA" id="ARBA00022679"/>
    </source>
</evidence>
<dbReference type="InterPro" id="IPR050194">
    <property type="entry name" value="Glycosyltransferase_grp1"/>
</dbReference>
<feature type="domain" description="Glycosyltransferase subfamily 4-like N-terminal" evidence="4">
    <location>
        <begin position="16"/>
        <end position="175"/>
    </location>
</feature>
<sequence>MALTPSVLHVTQPVDGGVGAYVATVVADQVRRGWRVAVACPRGGPLPRELAALGVPHLDWTARRAPGVGDAAQAARLWGIVRRFGPDVVHLHSSKAGLAGRLAIRGRVPTLFQPHGWSWLALRGPAARAALGWERLAARWSDRIVCVGTGEAGLARQHGVRGGIVVVRNGVDLRRFRPAGPAERAAARARLGIDGAAPLAVCVGRVTRQKGQDLLLSAWERVAARDERARLAVVGDGPLLGALRSRAVPRVQFAGASSDVSSWYAASDVVVLPSRWEGLPLTALEALASGRSLVASDVPGLSELVSGGVGAVVAPGDDAGLAEALLLRLGQPELAAAEGAAAASLAAGFDVDDAMDSLAGHVLGTTTGCSDGLGAGTALGAVDGTGRSRLRNTSAERGFDEHNQTPCGQ</sequence>
<dbReference type="EMBL" id="FNFB01000020">
    <property type="protein sequence ID" value="SDL37696.1"/>
    <property type="molecule type" value="Genomic_DNA"/>
</dbReference>
<evidence type="ECO:0000313" key="6">
    <source>
        <dbReference type="Proteomes" id="UP000198683"/>
    </source>
</evidence>
<dbReference type="GO" id="GO:1901137">
    <property type="term" value="P:carbohydrate derivative biosynthetic process"/>
    <property type="evidence" value="ECO:0007669"/>
    <property type="project" value="UniProtKB-ARBA"/>
</dbReference>
<dbReference type="RefSeq" id="WP_090770363.1">
    <property type="nucleotide sequence ID" value="NZ_FNFB01000020.1"/>
</dbReference>
<proteinExistence type="predicted"/>
<keyword evidence="2 5" id="KW-0808">Transferase</keyword>